<evidence type="ECO:0000256" key="4">
    <source>
        <dbReference type="ARBA" id="ARBA00022801"/>
    </source>
</evidence>
<dbReference type="SUPFAM" id="SSF50324">
    <property type="entry name" value="Inorganic pyrophosphatase"/>
    <property type="match status" value="1"/>
</dbReference>
<dbReference type="EC" id="3.6.1.1" evidence="2"/>
<keyword evidence="9" id="KW-1185">Reference proteome</keyword>
<dbReference type="InterPro" id="IPR020084">
    <property type="entry name" value="NUDIX_hydrolase_CS"/>
</dbReference>
<proteinExistence type="predicted"/>
<evidence type="ECO:0000259" key="6">
    <source>
        <dbReference type="PROSITE" id="PS51462"/>
    </source>
</evidence>
<sequence length="249" mass="28795">MNKYLGQTVKIKIDRPLGSKHPKYDLFYPINYGYIEGTIAGDGEEIDAYILGEFEPLSEYEGKVIGIINRKNDNEDKLVLAKELNSYSKEQIQALTEFQERFFESDIITFDYIKKSIRNTVKALIKSEDKILVLEEVCKDETYYHLPGGGIEFLENNDDALKREINEEIGCEIVDFSLFKTLTNMFEIDGMKAHEIVQIYNVELEINPKILDGKAMTGDIVESKFKLVHPDEFKSKNKVFHPEKLIEYL</sequence>
<dbReference type="InterPro" id="IPR008162">
    <property type="entry name" value="Pyrophosphatase"/>
</dbReference>
<dbReference type="SUPFAM" id="SSF55811">
    <property type="entry name" value="Nudix"/>
    <property type="match status" value="1"/>
</dbReference>
<evidence type="ECO:0000313" key="9">
    <source>
        <dbReference type="Proteomes" id="UP001321786"/>
    </source>
</evidence>
<dbReference type="Gene3D" id="3.90.79.10">
    <property type="entry name" value="Nucleoside Triphosphate Pyrophosphohydrolase"/>
    <property type="match status" value="1"/>
</dbReference>
<dbReference type="EMBL" id="AP028654">
    <property type="protein sequence ID" value="BEP29203.1"/>
    <property type="molecule type" value="Genomic_DNA"/>
</dbReference>
<comment type="cofactor">
    <cofactor evidence="1">
        <name>Mg(2+)</name>
        <dbReference type="ChEBI" id="CHEBI:18420"/>
    </cofactor>
</comment>
<dbReference type="InterPro" id="IPR015797">
    <property type="entry name" value="NUDIX_hydrolase-like_dom_sf"/>
</dbReference>
<dbReference type="Pfam" id="PF00719">
    <property type="entry name" value="Pyrophosphatase"/>
    <property type="match status" value="1"/>
</dbReference>
<gene>
    <name evidence="7" type="ORF">HLPR_15330</name>
    <name evidence="8" type="ORF">HLPR_15340</name>
</gene>
<protein>
    <recommendedName>
        <fullName evidence="2">inorganic diphosphatase</fullName>
        <ecNumber evidence="2">3.6.1.1</ecNumber>
    </recommendedName>
</protein>
<reference evidence="8 9" key="1">
    <citation type="submission" date="2023-08" db="EMBL/GenBank/DDBJ databases">
        <title>Helicovermis profunda gen. nov., sp. nov., a novel mesophilic, fermentative bacterium within the Bacillota from a deep-sea hydrothermal vent chimney.</title>
        <authorList>
            <person name="Miyazaki U."/>
            <person name="Mizutani D."/>
            <person name="Hashimoto Y."/>
            <person name="Tame A."/>
            <person name="Sawayama S."/>
            <person name="Miyazaki J."/>
            <person name="Takai K."/>
            <person name="Nakagawa S."/>
        </authorList>
    </citation>
    <scope>NUCLEOTIDE SEQUENCE [LARGE SCALE GENOMIC DNA]</scope>
    <source>
        <strain evidence="8 9">S502</strain>
    </source>
</reference>
<accession>A0AAU9E728</accession>
<evidence type="ECO:0000313" key="7">
    <source>
        <dbReference type="EMBL" id="BEP29202.1"/>
    </source>
</evidence>
<dbReference type="GO" id="GO:0004427">
    <property type="term" value="F:inorganic diphosphate phosphatase activity"/>
    <property type="evidence" value="ECO:0007669"/>
    <property type="project" value="UniProtKB-EC"/>
</dbReference>
<dbReference type="PROSITE" id="PS00893">
    <property type="entry name" value="NUDIX_BOX"/>
    <property type="match status" value="1"/>
</dbReference>
<dbReference type="AlphaFoldDB" id="A0AAU9E728"/>
<dbReference type="KEGG" id="hprf:HLPR_15330"/>
<dbReference type="GO" id="GO:0000287">
    <property type="term" value="F:magnesium ion binding"/>
    <property type="evidence" value="ECO:0007669"/>
    <property type="project" value="InterPro"/>
</dbReference>
<dbReference type="Proteomes" id="UP001321786">
    <property type="component" value="Chromosome"/>
</dbReference>
<evidence type="ECO:0000256" key="3">
    <source>
        <dbReference type="ARBA" id="ARBA00022723"/>
    </source>
</evidence>
<dbReference type="PANTHER" id="PTHR43046:SF14">
    <property type="entry name" value="MUTT_NUDIX FAMILY PROTEIN"/>
    <property type="match status" value="1"/>
</dbReference>
<name>A0AAU9E728_9FIRM</name>
<keyword evidence="5" id="KW-0460">Magnesium</keyword>
<evidence type="ECO:0000256" key="2">
    <source>
        <dbReference type="ARBA" id="ARBA00012146"/>
    </source>
</evidence>
<organism evidence="8 9">
    <name type="scientific">Helicovermis profundi</name>
    <dbReference type="NCBI Taxonomy" id="3065157"/>
    <lineage>
        <taxon>Bacteria</taxon>
        <taxon>Bacillati</taxon>
        <taxon>Bacillota</taxon>
        <taxon>Clostridia</taxon>
        <taxon>Helicovermis</taxon>
    </lineage>
</organism>
<keyword evidence="4" id="KW-0378">Hydrolase</keyword>
<evidence type="ECO:0000256" key="5">
    <source>
        <dbReference type="ARBA" id="ARBA00022842"/>
    </source>
</evidence>
<evidence type="ECO:0000313" key="8">
    <source>
        <dbReference type="EMBL" id="BEP29203.1"/>
    </source>
</evidence>
<dbReference type="GO" id="GO:0006796">
    <property type="term" value="P:phosphate-containing compound metabolic process"/>
    <property type="evidence" value="ECO:0007669"/>
    <property type="project" value="InterPro"/>
</dbReference>
<keyword evidence="3" id="KW-0479">Metal-binding</keyword>
<dbReference type="InterPro" id="IPR036649">
    <property type="entry name" value="Pyrophosphatase_sf"/>
</dbReference>
<dbReference type="GO" id="GO:0005737">
    <property type="term" value="C:cytoplasm"/>
    <property type="evidence" value="ECO:0007669"/>
    <property type="project" value="InterPro"/>
</dbReference>
<dbReference type="InterPro" id="IPR000086">
    <property type="entry name" value="NUDIX_hydrolase_dom"/>
</dbReference>
<dbReference type="PANTHER" id="PTHR43046">
    <property type="entry name" value="GDP-MANNOSE MANNOSYL HYDROLASE"/>
    <property type="match status" value="1"/>
</dbReference>
<dbReference type="KEGG" id="hprf:HLPR_15340"/>
<dbReference type="EMBL" id="AP028654">
    <property type="protein sequence ID" value="BEP29202.1"/>
    <property type="molecule type" value="Genomic_DNA"/>
</dbReference>
<dbReference type="PROSITE" id="PS51462">
    <property type="entry name" value="NUDIX"/>
    <property type="match status" value="1"/>
</dbReference>
<feature type="domain" description="Nudix hydrolase" evidence="6">
    <location>
        <begin position="58"/>
        <end position="249"/>
    </location>
</feature>
<evidence type="ECO:0000256" key="1">
    <source>
        <dbReference type="ARBA" id="ARBA00001946"/>
    </source>
</evidence>
<dbReference type="Pfam" id="PF00293">
    <property type="entry name" value="NUDIX"/>
    <property type="match status" value="1"/>
</dbReference>